<feature type="binding site" evidence="5">
    <location>
        <position position="104"/>
    </location>
    <ligand>
        <name>S-adenosyl-L-methionine</name>
        <dbReference type="ChEBI" id="CHEBI:59789"/>
    </ligand>
</feature>
<comment type="catalytic activity">
    <reaction evidence="5">
        <text>pseudouridine(1915) in 23S rRNA + S-adenosyl-L-methionine = N(3)-methylpseudouridine(1915) in 23S rRNA + S-adenosyl-L-homocysteine + H(+)</text>
        <dbReference type="Rhea" id="RHEA:42752"/>
        <dbReference type="Rhea" id="RHEA-COMP:10221"/>
        <dbReference type="Rhea" id="RHEA-COMP:10222"/>
        <dbReference type="ChEBI" id="CHEBI:15378"/>
        <dbReference type="ChEBI" id="CHEBI:57856"/>
        <dbReference type="ChEBI" id="CHEBI:59789"/>
        <dbReference type="ChEBI" id="CHEBI:65314"/>
        <dbReference type="ChEBI" id="CHEBI:74486"/>
        <dbReference type="EC" id="2.1.1.177"/>
    </reaction>
</comment>
<comment type="caution">
    <text evidence="5">Lacks conserved residue(s) required for the propagation of feature annotation.</text>
</comment>
<evidence type="ECO:0000256" key="4">
    <source>
        <dbReference type="ARBA" id="ARBA00038303"/>
    </source>
</evidence>
<reference evidence="6 7" key="1">
    <citation type="submission" date="2019-09" db="EMBL/GenBank/DDBJ databases">
        <authorList>
            <person name="Kevbrin V."/>
            <person name="Grouzdev D.S."/>
        </authorList>
    </citation>
    <scope>NUCLEOTIDE SEQUENCE [LARGE SCALE GENOMIC DNA]</scope>
    <source>
        <strain evidence="6 7">G-192</strain>
    </source>
</reference>
<dbReference type="InterPro" id="IPR029028">
    <property type="entry name" value="Alpha/beta_knot_MTases"/>
</dbReference>
<dbReference type="InterPro" id="IPR029026">
    <property type="entry name" value="tRNA_m1G_MTases_N"/>
</dbReference>
<dbReference type="RefSeq" id="WP_150022871.1">
    <property type="nucleotide sequence ID" value="NZ_VWOJ01000002.1"/>
</dbReference>
<dbReference type="HAMAP" id="MF_00658">
    <property type="entry name" value="23SrRNA_methyltr_H"/>
    <property type="match status" value="1"/>
</dbReference>
<comment type="subcellular location">
    <subcellularLocation>
        <location evidence="5">Cytoplasm</location>
    </subcellularLocation>
</comment>
<keyword evidence="7" id="KW-1185">Reference proteome</keyword>
<dbReference type="CDD" id="cd18081">
    <property type="entry name" value="RlmH-like"/>
    <property type="match status" value="1"/>
</dbReference>
<dbReference type="NCBIfam" id="NF000989">
    <property type="entry name" value="PRK00103.2-3"/>
    <property type="match status" value="1"/>
</dbReference>
<protein>
    <recommendedName>
        <fullName evidence="5">Ribosomal RNA large subunit methyltransferase H</fullName>
        <ecNumber evidence="5">2.1.1.177</ecNumber>
    </recommendedName>
    <alternativeName>
        <fullName evidence="5">23S rRNA (pseudouridine1915-N3)-methyltransferase</fullName>
    </alternativeName>
    <alternativeName>
        <fullName evidence="5">23S rRNA m3Psi1915 methyltransferase</fullName>
    </alternativeName>
    <alternativeName>
        <fullName evidence="5">rRNA (pseudouridine-N3-)-methyltransferase RlmH</fullName>
    </alternativeName>
</protein>
<comment type="caution">
    <text evidence="6">The sequence shown here is derived from an EMBL/GenBank/DDBJ whole genome shotgun (WGS) entry which is preliminary data.</text>
</comment>
<dbReference type="EMBL" id="VWOJ01000002">
    <property type="protein sequence ID" value="KAA5803603.1"/>
    <property type="molecule type" value="Genomic_DNA"/>
</dbReference>
<keyword evidence="2 5" id="KW-0808">Transferase</keyword>
<name>A0A5M6ZFS8_9PROT</name>
<proteinExistence type="inferred from homology"/>
<keyword evidence="1 5" id="KW-0489">Methyltransferase</keyword>
<dbReference type="PIRSF" id="PIRSF004505">
    <property type="entry name" value="MT_bac"/>
    <property type="match status" value="1"/>
</dbReference>
<organism evidence="6 7">
    <name type="scientific">Alkalicaulis satelles</name>
    <dbReference type="NCBI Taxonomy" id="2609175"/>
    <lineage>
        <taxon>Bacteria</taxon>
        <taxon>Pseudomonadati</taxon>
        <taxon>Pseudomonadota</taxon>
        <taxon>Alphaproteobacteria</taxon>
        <taxon>Maricaulales</taxon>
        <taxon>Maricaulaceae</taxon>
        <taxon>Alkalicaulis</taxon>
    </lineage>
</organism>
<evidence type="ECO:0000256" key="3">
    <source>
        <dbReference type="ARBA" id="ARBA00022691"/>
    </source>
</evidence>
<dbReference type="AlphaFoldDB" id="A0A5M6ZFS8"/>
<dbReference type="PANTHER" id="PTHR33603:SF1">
    <property type="entry name" value="RIBOSOMAL RNA LARGE SUBUNIT METHYLTRANSFERASE H"/>
    <property type="match status" value="1"/>
</dbReference>
<evidence type="ECO:0000313" key="6">
    <source>
        <dbReference type="EMBL" id="KAA5803603.1"/>
    </source>
</evidence>
<feature type="binding site" evidence="5">
    <location>
        <position position="72"/>
    </location>
    <ligand>
        <name>S-adenosyl-L-methionine</name>
        <dbReference type="ChEBI" id="CHEBI:59789"/>
    </ligand>
</feature>
<keyword evidence="5" id="KW-0963">Cytoplasm</keyword>
<dbReference type="SUPFAM" id="SSF75217">
    <property type="entry name" value="alpha/beta knot"/>
    <property type="match status" value="1"/>
</dbReference>
<dbReference type="EC" id="2.1.1.177" evidence="5"/>
<comment type="function">
    <text evidence="5">Specifically methylates the pseudouridine at position 1915 (m3Psi1915) in 23S rRNA.</text>
</comment>
<comment type="subunit">
    <text evidence="5">Homodimer.</text>
</comment>
<dbReference type="Gene3D" id="3.40.1280.10">
    <property type="match status" value="1"/>
</dbReference>
<evidence type="ECO:0000256" key="2">
    <source>
        <dbReference type="ARBA" id="ARBA00022679"/>
    </source>
</evidence>
<dbReference type="Pfam" id="PF02590">
    <property type="entry name" value="SPOUT_MTase"/>
    <property type="match status" value="1"/>
</dbReference>
<dbReference type="GO" id="GO:0005737">
    <property type="term" value="C:cytoplasm"/>
    <property type="evidence" value="ECO:0007669"/>
    <property type="project" value="UniProtKB-SubCell"/>
</dbReference>
<keyword evidence="3 5" id="KW-0949">S-adenosyl-L-methionine</keyword>
<dbReference type="PANTHER" id="PTHR33603">
    <property type="entry name" value="METHYLTRANSFERASE"/>
    <property type="match status" value="1"/>
</dbReference>
<accession>A0A5M6ZFS8</accession>
<evidence type="ECO:0000256" key="1">
    <source>
        <dbReference type="ARBA" id="ARBA00022603"/>
    </source>
</evidence>
<keyword evidence="5" id="KW-0698">rRNA processing</keyword>
<comment type="similarity">
    <text evidence="4 5">Belongs to the RNA methyltransferase RlmH family.</text>
</comment>
<dbReference type="Proteomes" id="UP000325122">
    <property type="component" value="Unassembled WGS sequence"/>
</dbReference>
<gene>
    <name evidence="5 6" type="primary">rlmH</name>
    <name evidence="6" type="ORF">F1654_07315</name>
</gene>
<evidence type="ECO:0000313" key="7">
    <source>
        <dbReference type="Proteomes" id="UP000325122"/>
    </source>
</evidence>
<dbReference type="InterPro" id="IPR003742">
    <property type="entry name" value="RlmH-like"/>
</dbReference>
<dbReference type="GO" id="GO:0070038">
    <property type="term" value="F:rRNA (pseudouridine-N3-)-methyltransferase activity"/>
    <property type="evidence" value="ECO:0007669"/>
    <property type="project" value="UniProtKB-UniRule"/>
</dbReference>
<evidence type="ECO:0000256" key="5">
    <source>
        <dbReference type="HAMAP-Rule" id="MF_00658"/>
    </source>
</evidence>
<sequence>MRAEIRAVGRLKAGPERTLVDDYLARATAQGRALGLGPFTERETDPRSLKDRAAETAALLDALEPGAAVFVLDETGRTLGSADFSGLLARHRDEGVRQAVFLIGGADGHERALLPAGARLISYGAATWPHKLVRVMLAEQLYRAVSLIAGSPYHREG</sequence>